<dbReference type="RefSeq" id="WP_126306651.1">
    <property type="nucleotide sequence ID" value="NZ_AP018449.1"/>
</dbReference>
<protein>
    <recommendedName>
        <fullName evidence="4">Polymerase/histidinol phosphatase N-terminal domain-containing protein</fullName>
    </recommendedName>
</protein>
<dbReference type="CDD" id="cd07432">
    <property type="entry name" value="PHP_HisPPase"/>
    <property type="match status" value="1"/>
</dbReference>
<keyword evidence="3" id="KW-1185">Reference proteome</keyword>
<name>A0A348AGE2_9FIRM</name>
<sequence length="395" mass="44196">MIGDLVLWAAIAACFLIFYRFIKAHIAGPVAEQAVTEESLMLPFFDYKGVIHCHSVYSDGAATFPELIDDANQLGLDFLITCDHNTIKPVLDGWEGWHGQTLILAGEEVSVDAGHLLVFNLGRKMPECNSQAAINYANQYGALSFLAHPYNLKGAWKNWGATGYTGLEIVNFVSMSRRKAIQFMGIFSLILFLLCPSRLEHILFNNRPHRELKKWDELTRVRKVVGIGGVDAHGFLKIGKKKYRWPRYYEILQAVNTHLLLPEKFSRDDKRAKALVYEALTRGHAYVSFDLLAPADGFQFTAFSGNAVALMGDHIDLDEDKPVKLAVSLPPGRKGIITLLRNGKVITKCHGSSLQSVVTLPGAYRVEVFGYQAKLPGGFYYRKQPWIFSNPIYVG</sequence>
<evidence type="ECO:0008006" key="4">
    <source>
        <dbReference type="Google" id="ProtNLM"/>
    </source>
</evidence>
<feature type="transmembrane region" description="Helical" evidence="1">
    <location>
        <begin position="6"/>
        <end position="22"/>
    </location>
</feature>
<dbReference type="SUPFAM" id="SSF89550">
    <property type="entry name" value="PHP domain-like"/>
    <property type="match status" value="1"/>
</dbReference>
<keyword evidence="1" id="KW-0472">Membrane</keyword>
<dbReference type="AlphaFoldDB" id="A0A348AGE2"/>
<dbReference type="PANTHER" id="PTHR42924">
    <property type="entry name" value="EXONUCLEASE"/>
    <property type="match status" value="1"/>
</dbReference>
<dbReference type="InterPro" id="IPR052018">
    <property type="entry name" value="PHP_domain"/>
</dbReference>
<dbReference type="InterPro" id="IPR016195">
    <property type="entry name" value="Pol/histidinol_Pase-like"/>
</dbReference>
<dbReference type="Gene3D" id="3.20.20.140">
    <property type="entry name" value="Metal-dependent hydrolases"/>
    <property type="match status" value="1"/>
</dbReference>
<dbReference type="KEGG" id="mana:MAMMFC1_00788"/>
<evidence type="ECO:0000313" key="3">
    <source>
        <dbReference type="Proteomes" id="UP000276437"/>
    </source>
</evidence>
<dbReference type="GO" id="GO:0004534">
    <property type="term" value="F:5'-3' RNA exonuclease activity"/>
    <property type="evidence" value="ECO:0007669"/>
    <property type="project" value="TreeGrafter"/>
</dbReference>
<dbReference type="EMBL" id="AP018449">
    <property type="protein sequence ID" value="BBB90140.1"/>
    <property type="molecule type" value="Genomic_DNA"/>
</dbReference>
<keyword evidence="1" id="KW-0812">Transmembrane</keyword>
<dbReference type="OrthoDB" id="9801679at2"/>
<dbReference type="Proteomes" id="UP000276437">
    <property type="component" value="Chromosome"/>
</dbReference>
<dbReference type="NCBIfam" id="NF038032">
    <property type="entry name" value="CehA_McbA_metalo"/>
    <property type="match status" value="1"/>
</dbReference>
<proteinExistence type="predicted"/>
<evidence type="ECO:0000313" key="2">
    <source>
        <dbReference type="EMBL" id="BBB90140.1"/>
    </source>
</evidence>
<dbReference type="GO" id="GO:0035312">
    <property type="term" value="F:5'-3' DNA exonuclease activity"/>
    <property type="evidence" value="ECO:0007669"/>
    <property type="project" value="TreeGrafter"/>
</dbReference>
<dbReference type="PANTHER" id="PTHR42924:SF3">
    <property type="entry name" value="POLYMERASE_HISTIDINOL PHOSPHATASE N-TERMINAL DOMAIN-CONTAINING PROTEIN"/>
    <property type="match status" value="1"/>
</dbReference>
<gene>
    <name evidence="2" type="ORF">MAMMFC1_00788</name>
</gene>
<organism evidence="2 3">
    <name type="scientific">Methylomusa anaerophila</name>
    <dbReference type="NCBI Taxonomy" id="1930071"/>
    <lineage>
        <taxon>Bacteria</taxon>
        <taxon>Bacillati</taxon>
        <taxon>Bacillota</taxon>
        <taxon>Negativicutes</taxon>
        <taxon>Selenomonadales</taxon>
        <taxon>Sporomusaceae</taxon>
        <taxon>Methylomusa</taxon>
    </lineage>
</organism>
<reference evidence="2 3" key="1">
    <citation type="journal article" date="2018" name="Int. J. Syst. Evol. Microbiol.">
        <title>Methylomusa anaerophila gen. nov., sp. nov., an anaerobic methanol-utilizing bacterium isolated from a microbial fuel cell.</title>
        <authorList>
            <person name="Amano N."/>
            <person name="Yamamuro A."/>
            <person name="Miyahara M."/>
            <person name="Kouzuma A."/>
            <person name="Abe T."/>
            <person name="Watanabe K."/>
        </authorList>
    </citation>
    <scope>NUCLEOTIDE SEQUENCE [LARGE SCALE GENOMIC DNA]</scope>
    <source>
        <strain evidence="2 3">MMFC1</strain>
    </source>
</reference>
<evidence type="ECO:0000256" key="1">
    <source>
        <dbReference type="SAM" id="Phobius"/>
    </source>
</evidence>
<keyword evidence="1" id="KW-1133">Transmembrane helix</keyword>
<accession>A0A348AGE2</accession>